<feature type="binding site" evidence="9 11">
    <location>
        <position position="218"/>
    </location>
    <ligand>
        <name>substrate</name>
    </ligand>
</feature>
<evidence type="ECO:0000256" key="6">
    <source>
        <dbReference type="ARBA" id="ARBA00023239"/>
    </source>
</evidence>
<dbReference type="InterPro" id="IPR018089">
    <property type="entry name" value="OMPdecase_AS"/>
</dbReference>
<comment type="catalytic activity">
    <reaction evidence="7 9 12">
        <text>orotidine 5'-phosphate + H(+) = UMP + CO2</text>
        <dbReference type="Rhea" id="RHEA:11596"/>
        <dbReference type="ChEBI" id="CHEBI:15378"/>
        <dbReference type="ChEBI" id="CHEBI:16526"/>
        <dbReference type="ChEBI" id="CHEBI:57538"/>
        <dbReference type="ChEBI" id="CHEBI:57865"/>
        <dbReference type="EC" id="4.1.1.23"/>
    </reaction>
</comment>
<dbReference type="PANTHER" id="PTHR32119">
    <property type="entry name" value="OROTIDINE 5'-PHOSPHATE DECARBOXYLASE"/>
    <property type="match status" value="1"/>
</dbReference>
<dbReference type="RefSeq" id="WP_148896776.1">
    <property type="nucleotide sequence ID" value="NZ_VNIB01000014.1"/>
</dbReference>
<organism evidence="14 15">
    <name type="scientific">Geothermobacter ehrlichii</name>
    <dbReference type="NCBI Taxonomy" id="213224"/>
    <lineage>
        <taxon>Bacteria</taxon>
        <taxon>Pseudomonadati</taxon>
        <taxon>Thermodesulfobacteriota</taxon>
        <taxon>Desulfuromonadia</taxon>
        <taxon>Desulfuromonadales</taxon>
        <taxon>Geothermobacteraceae</taxon>
        <taxon>Geothermobacter</taxon>
    </lineage>
</organism>
<comment type="subunit">
    <text evidence="3 9">Homodimer.</text>
</comment>
<feature type="binding site" evidence="9">
    <location>
        <begin position="63"/>
        <end position="72"/>
    </location>
    <ligand>
        <name>substrate</name>
    </ligand>
</feature>
<name>A0A5D3WHH5_9BACT</name>
<dbReference type="GO" id="GO:0044205">
    <property type="term" value="P:'de novo' UMP biosynthetic process"/>
    <property type="evidence" value="ECO:0007669"/>
    <property type="project" value="UniProtKB-UniRule"/>
</dbReference>
<dbReference type="FunFam" id="3.20.20.70:FF:000015">
    <property type="entry name" value="Orotidine 5'-phosphate decarboxylase"/>
    <property type="match status" value="1"/>
</dbReference>
<dbReference type="EC" id="4.1.1.23" evidence="9"/>
<dbReference type="GO" id="GO:0004590">
    <property type="term" value="F:orotidine-5'-phosphate decarboxylase activity"/>
    <property type="evidence" value="ECO:0007669"/>
    <property type="project" value="UniProtKB-UniRule"/>
</dbReference>
<accession>A0A5D3WHH5</accession>
<dbReference type="InterPro" id="IPR014732">
    <property type="entry name" value="OMPdecase"/>
</dbReference>
<dbReference type="HAMAP" id="MF_01200_B">
    <property type="entry name" value="OMPdecase_type1_B"/>
    <property type="match status" value="1"/>
</dbReference>
<dbReference type="UniPathway" id="UPA00070">
    <property type="reaction ID" value="UER00120"/>
</dbReference>
<feature type="binding site" evidence="9 11">
    <location>
        <position position="217"/>
    </location>
    <ligand>
        <name>substrate</name>
    </ligand>
</feature>
<dbReference type="InterPro" id="IPR047596">
    <property type="entry name" value="OMPdecase_bac"/>
</dbReference>
<evidence type="ECO:0000259" key="13">
    <source>
        <dbReference type="SMART" id="SM00934"/>
    </source>
</evidence>
<dbReference type="Proteomes" id="UP000324159">
    <property type="component" value="Unassembled WGS sequence"/>
</dbReference>
<evidence type="ECO:0000313" key="15">
    <source>
        <dbReference type="Proteomes" id="UP000324159"/>
    </source>
</evidence>
<dbReference type="EMBL" id="VNIB01000014">
    <property type="protein sequence ID" value="TYO96302.1"/>
    <property type="molecule type" value="Genomic_DNA"/>
</dbReference>
<dbReference type="InterPro" id="IPR013785">
    <property type="entry name" value="Aldolase_TIM"/>
</dbReference>
<evidence type="ECO:0000256" key="3">
    <source>
        <dbReference type="ARBA" id="ARBA00011738"/>
    </source>
</evidence>
<comment type="function">
    <text evidence="1 9">Catalyzes the decarboxylation of orotidine 5'-monophosphate (OMP) to uridine 5'-monophosphate (UMP).</text>
</comment>
<keyword evidence="4 9" id="KW-0210">Decarboxylase</keyword>
<reference evidence="14 15" key="1">
    <citation type="submission" date="2019-07" db="EMBL/GenBank/DDBJ databases">
        <title>Genomic Encyclopedia of Type Strains, Phase IV (KMG-IV): sequencing the most valuable type-strain genomes for metagenomic binning, comparative biology and taxonomic classification.</title>
        <authorList>
            <person name="Goeker M."/>
        </authorList>
    </citation>
    <scope>NUCLEOTIDE SEQUENCE [LARGE SCALE GENOMIC DNA]</scope>
    <source>
        <strain evidence="14 15">SS015</strain>
    </source>
</reference>
<gene>
    <name evidence="9" type="primary">pyrF</name>
    <name evidence="14" type="ORF">EDC39_1147</name>
</gene>
<evidence type="ECO:0000256" key="2">
    <source>
        <dbReference type="ARBA" id="ARBA00004861"/>
    </source>
</evidence>
<dbReference type="SMART" id="SM00934">
    <property type="entry name" value="OMPdecase"/>
    <property type="match status" value="1"/>
</dbReference>
<feature type="active site" description="For OMPdecase activity" evidence="10">
    <location>
        <position position="63"/>
    </location>
</feature>
<feature type="active site" description="Proton donor" evidence="9">
    <location>
        <position position="65"/>
    </location>
</feature>
<dbReference type="InterPro" id="IPR001754">
    <property type="entry name" value="OMPdeCOase_dom"/>
</dbReference>
<dbReference type="InterPro" id="IPR011060">
    <property type="entry name" value="RibuloseP-bd_barrel"/>
</dbReference>
<dbReference type="CDD" id="cd04725">
    <property type="entry name" value="OMP_decarboxylase_like"/>
    <property type="match status" value="1"/>
</dbReference>
<comment type="pathway">
    <text evidence="2 9 12">Pyrimidine metabolism; UMP biosynthesis via de novo pathway; UMP from orotate: step 2/2.</text>
</comment>
<evidence type="ECO:0000256" key="1">
    <source>
        <dbReference type="ARBA" id="ARBA00002356"/>
    </source>
</evidence>
<dbReference type="PANTHER" id="PTHR32119:SF2">
    <property type="entry name" value="OROTIDINE 5'-PHOSPHATE DECARBOXYLASE"/>
    <property type="match status" value="1"/>
</dbReference>
<evidence type="ECO:0000256" key="5">
    <source>
        <dbReference type="ARBA" id="ARBA00022975"/>
    </source>
</evidence>
<dbReference type="GO" id="GO:0005829">
    <property type="term" value="C:cytosol"/>
    <property type="evidence" value="ECO:0007669"/>
    <property type="project" value="TreeGrafter"/>
</dbReference>
<evidence type="ECO:0000256" key="4">
    <source>
        <dbReference type="ARBA" id="ARBA00022793"/>
    </source>
</evidence>
<dbReference type="PROSITE" id="PS00156">
    <property type="entry name" value="OMPDECASE"/>
    <property type="match status" value="1"/>
</dbReference>
<evidence type="ECO:0000256" key="11">
    <source>
        <dbReference type="PIRSR" id="PIRSR614732-2"/>
    </source>
</evidence>
<dbReference type="Gene3D" id="3.20.20.70">
    <property type="entry name" value="Aldolase class I"/>
    <property type="match status" value="1"/>
</dbReference>
<evidence type="ECO:0000256" key="7">
    <source>
        <dbReference type="ARBA" id="ARBA00049157"/>
    </source>
</evidence>
<feature type="binding site" evidence="9 11">
    <location>
        <position position="197"/>
    </location>
    <ligand>
        <name>substrate</name>
    </ligand>
</feature>
<evidence type="ECO:0000256" key="8">
    <source>
        <dbReference type="ARBA" id="ARBA00061012"/>
    </source>
</evidence>
<evidence type="ECO:0000256" key="12">
    <source>
        <dbReference type="RuleBase" id="RU000512"/>
    </source>
</evidence>
<evidence type="ECO:0000256" key="9">
    <source>
        <dbReference type="HAMAP-Rule" id="MF_01200"/>
    </source>
</evidence>
<feature type="active site" description="For OMPdecase activity" evidence="10">
    <location>
        <position position="65"/>
    </location>
</feature>
<dbReference type="SUPFAM" id="SSF51366">
    <property type="entry name" value="Ribulose-phoshate binding barrel"/>
    <property type="match status" value="1"/>
</dbReference>
<dbReference type="Pfam" id="PF00215">
    <property type="entry name" value="OMPdecase"/>
    <property type="match status" value="1"/>
</dbReference>
<sequence>MKENASRHLAFAMDVDSFDEAEKWVKLLRGKVGLFKVGKQLFTRCGPDVVRMIRAEGGEVFLDLKYHDIPNTVAKAAVEACRLGVRMFNVHALGGGEMMRATSTAVREVCEREGIERPVVLAVTILTSSTDETLRQIGIDRPVTEMVPRLAALARDAGLDGVVASPREVGLIRSACGPEFRIVTPGVRPAFAAANDQKRVTTPAEAIRAGADYLVVGRPISAADDPVDAAARILAEIEEALSSSADG</sequence>
<feature type="domain" description="Orotidine 5'-phosphate decarboxylase" evidence="13">
    <location>
        <begin position="8"/>
        <end position="233"/>
    </location>
</feature>
<dbReference type="GO" id="GO:0006207">
    <property type="term" value="P:'de novo' pyrimidine nucleobase biosynthetic process"/>
    <property type="evidence" value="ECO:0007669"/>
    <property type="project" value="InterPro"/>
</dbReference>
<proteinExistence type="inferred from homology"/>
<keyword evidence="6 9" id="KW-0456">Lyase</keyword>
<keyword evidence="15" id="KW-1185">Reference proteome</keyword>
<dbReference type="NCBIfam" id="TIGR01740">
    <property type="entry name" value="pyrF"/>
    <property type="match status" value="1"/>
</dbReference>
<dbReference type="OrthoDB" id="9806203at2"/>
<feature type="binding site" evidence="9 11">
    <location>
        <position position="127"/>
    </location>
    <ligand>
        <name>substrate</name>
    </ligand>
</feature>
<dbReference type="NCBIfam" id="NF001273">
    <property type="entry name" value="PRK00230.1"/>
    <property type="match status" value="1"/>
</dbReference>
<comment type="caution">
    <text evidence="14">The sequence shown here is derived from an EMBL/GenBank/DDBJ whole genome shotgun (WGS) entry which is preliminary data.</text>
</comment>
<feature type="binding site" evidence="9 11">
    <location>
        <position position="36"/>
    </location>
    <ligand>
        <name>substrate</name>
    </ligand>
</feature>
<feature type="active site" description="For OMPdecase activity" evidence="10">
    <location>
        <position position="68"/>
    </location>
</feature>
<comment type="similarity">
    <text evidence="8 9">Belongs to the OMP decarboxylase family. Type 1 subfamily.</text>
</comment>
<evidence type="ECO:0000256" key="10">
    <source>
        <dbReference type="PIRSR" id="PIRSR614732-1"/>
    </source>
</evidence>
<keyword evidence="5 9" id="KW-0665">Pyrimidine biosynthesis</keyword>
<feature type="binding site" evidence="9 11">
    <location>
        <position position="188"/>
    </location>
    <ligand>
        <name>substrate</name>
    </ligand>
</feature>
<dbReference type="AlphaFoldDB" id="A0A5D3WHH5"/>
<protein>
    <recommendedName>
        <fullName evidence="9">Orotidine 5'-phosphate decarboxylase</fullName>
        <ecNumber evidence="9">4.1.1.23</ecNumber>
    </recommendedName>
    <alternativeName>
        <fullName evidence="9">OMP decarboxylase</fullName>
        <shortName evidence="9">OMPDCase</shortName>
        <shortName evidence="9">OMPdecase</shortName>
    </alternativeName>
</protein>
<feature type="binding site" evidence="9 11">
    <location>
        <position position="14"/>
    </location>
    <ligand>
        <name>substrate</name>
    </ligand>
</feature>
<evidence type="ECO:0000313" key="14">
    <source>
        <dbReference type="EMBL" id="TYO96302.1"/>
    </source>
</evidence>